<dbReference type="InterPro" id="IPR011006">
    <property type="entry name" value="CheY-like_superfamily"/>
</dbReference>
<dbReference type="CDD" id="cd17546">
    <property type="entry name" value="REC_hyHK_CKI1_RcsC-like"/>
    <property type="match status" value="1"/>
</dbReference>
<dbReference type="Gene3D" id="3.40.50.2300">
    <property type="match status" value="1"/>
</dbReference>
<dbReference type="GO" id="GO:0000160">
    <property type="term" value="P:phosphorelay signal transduction system"/>
    <property type="evidence" value="ECO:0007669"/>
    <property type="project" value="InterPro"/>
</dbReference>
<dbReference type="PROSITE" id="PS50110">
    <property type="entry name" value="RESPONSE_REGULATORY"/>
    <property type="match status" value="1"/>
</dbReference>
<name>A0AAV1RKF8_9ROSI</name>
<dbReference type="InterPro" id="IPR052048">
    <property type="entry name" value="ST_Response_Regulator"/>
</dbReference>
<dbReference type="EMBL" id="CAWUPB010000994">
    <property type="protein sequence ID" value="CAK7336231.1"/>
    <property type="molecule type" value="Genomic_DNA"/>
</dbReference>
<comment type="caution">
    <text evidence="3">The sequence shown here is derived from an EMBL/GenBank/DDBJ whole genome shotgun (WGS) entry which is preliminary data.</text>
</comment>
<dbReference type="PANTHER" id="PTHR43228:SF19">
    <property type="entry name" value="RESPONSE REGULATOR RECEIVER DOMAIN PROTEIN"/>
    <property type="match status" value="1"/>
</dbReference>
<keyword evidence="4" id="KW-1185">Reference proteome</keyword>
<organism evidence="3 4">
    <name type="scientific">Dovyalis caffra</name>
    <dbReference type="NCBI Taxonomy" id="77055"/>
    <lineage>
        <taxon>Eukaryota</taxon>
        <taxon>Viridiplantae</taxon>
        <taxon>Streptophyta</taxon>
        <taxon>Embryophyta</taxon>
        <taxon>Tracheophyta</taxon>
        <taxon>Spermatophyta</taxon>
        <taxon>Magnoliopsida</taxon>
        <taxon>eudicotyledons</taxon>
        <taxon>Gunneridae</taxon>
        <taxon>Pentapetalae</taxon>
        <taxon>rosids</taxon>
        <taxon>fabids</taxon>
        <taxon>Malpighiales</taxon>
        <taxon>Salicaceae</taxon>
        <taxon>Flacourtieae</taxon>
        <taxon>Dovyalis</taxon>
    </lineage>
</organism>
<dbReference type="Pfam" id="PF00072">
    <property type="entry name" value="Response_reg"/>
    <property type="match status" value="1"/>
</dbReference>
<protein>
    <recommendedName>
        <fullName evidence="2">Response regulatory domain-containing protein</fullName>
    </recommendedName>
</protein>
<comment type="caution">
    <text evidence="1">Lacks conserved residue(s) required for the propagation of feature annotation.</text>
</comment>
<evidence type="ECO:0000259" key="2">
    <source>
        <dbReference type="PROSITE" id="PS50110"/>
    </source>
</evidence>
<dbReference type="SUPFAM" id="SSF52172">
    <property type="entry name" value="CheY-like"/>
    <property type="match status" value="1"/>
</dbReference>
<dbReference type="SMART" id="SM00448">
    <property type="entry name" value="REC"/>
    <property type="match status" value="1"/>
</dbReference>
<gene>
    <name evidence="3" type="ORF">DCAF_LOCUS11238</name>
</gene>
<dbReference type="PANTHER" id="PTHR43228">
    <property type="entry name" value="TWO-COMPONENT RESPONSE REGULATOR"/>
    <property type="match status" value="1"/>
</dbReference>
<evidence type="ECO:0000313" key="3">
    <source>
        <dbReference type="EMBL" id="CAK7336231.1"/>
    </source>
</evidence>
<dbReference type="InterPro" id="IPR001789">
    <property type="entry name" value="Sig_transdc_resp-reg_receiver"/>
</dbReference>
<accession>A0AAV1RKF8</accession>
<dbReference type="Proteomes" id="UP001314170">
    <property type="component" value="Unassembled WGS sequence"/>
</dbReference>
<proteinExistence type="predicted"/>
<evidence type="ECO:0000256" key="1">
    <source>
        <dbReference type="PROSITE-ProRule" id="PRU00169"/>
    </source>
</evidence>
<evidence type="ECO:0000313" key="4">
    <source>
        <dbReference type="Proteomes" id="UP001314170"/>
    </source>
</evidence>
<sequence>MLAKPPRTSMATQVSEKDNTQIDLEIQTLHAQLNNWITNLEEKISAARSFKADIEALVLSEARKSHDSCIATNHLDKARQLLIGIQKIDEFKKEEVTENKGLTKIDAMVAPSDLTGNHMSMVQKDRKQIQILATELDQYIAKVDQKVCVLENDFYLREEIKALNIDIVKAKSFKLFLQSSDRRNDLEVRSRIAYVNQWLNQKTKSAKSRYSESELNKYSVLVVDDSSDDRETLRRLFMSIDAEIMSPMDVQVAKNGKEAVYLHLAGASFDMILINDLMPIMDGIEATKQLIEMGVSSYIVGVYDKTVQQAFIDAGVDTYIEKPLTPGKINALFPALMD</sequence>
<feature type="domain" description="Response regulatory" evidence="2">
    <location>
        <begin position="219"/>
        <end position="337"/>
    </location>
</feature>
<dbReference type="AlphaFoldDB" id="A0AAV1RKF8"/>
<reference evidence="3 4" key="1">
    <citation type="submission" date="2024-01" db="EMBL/GenBank/DDBJ databases">
        <authorList>
            <person name="Waweru B."/>
        </authorList>
    </citation>
    <scope>NUCLEOTIDE SEQUENCE [LARGE SCALE GENOMIC DNA]</scope>
</reference>